<evidence type="ECO:0000313" key="3">
    <source>
        <dbReference type="EMBL" id="KPI40882.1"/>
    </source>
</evidence>
<feature type="domain" description="DUF7730" evidence="2">
    <location>
        <begin position="144"/>
        <end position="267"/>
    </location>
</feature>
<dbReference type="Proteomes" id="UP000038010">
    <property type="component" value="Unassembled WGS sequence"/>
</dbReference>
<dbReference type="VEuPathDB" id="FungiDB:AB675_10875"/>
<accession>A0A0N1HAJ3</accession>
<reference evidence="3 4" key="1">
    <citation type="submission" date="2015-06" db="EMBL/GenBank/DDBJ databases">
        <title>Draft genome of the ant-associated black yeast Phialophora attae CBS 131958.</title>
        <authorList>
            <person name="Moreno L.F."/>
            <person name="Stielow B.J."/>
            <person name="de Hoog S."/>
            <person name="Vicente V.A."/>
            <person name="Weiss V.A."/>
            <person name="de Vries M."/>
            <person name="Cruz L.M."/>
            <person name="Souza E.M."/>
        </authorList>
    </citation>
    <scope>NUCLEOTIDE SEQUENCE [LARGE SCALE GENOMIC DNA]</scope>
    <source>
        <strain evidence="3 4">CBS 131958</strain>
    </source>
</reference>
<evidence type="ECO:0000259" key="2">
    <source>
        <dbReference type="Pfam" id="PF24864"/>
    </source>
</evidence>
<gene>
    <name evidence="3" type="ORF">AB675_10875</name>
</gene>
<name>A0A0N1HAJ3_9EURO</name>
<protein>
    <recommendedName>
        <fullName evidence="2">DUF7730 domain-containing protein</fullName>
    </recommendedName>
</protein>
<dbReference type="Pfam" id="PF24864">
    <property type="entry name" value="DUF7730"/>
    <property type="match status" value="1"/>
</dbReference>
<organism evidence="3 4">
    <name type="scientific">Cyphellophora attinorum</name>
    <dbReference type="NCBI Taxonomy" id="1664694"/>
    <lineage>
        <taxon>Eukaryota</taxon>
        <taxon>Fungi</taxon>
        <taxon>Dikarya</taxon>
        <taxon>Ascomycota</taxon>
        <taxon>Pezizomycotina</taxon>
        <taxon>Eurotiomycetes</taxon>
        <taxon>Chaetothyriomycetidae</taxon>
        <taxon>Chaetothyriales</taxon>
        <taxon>Cyphellophoraceae</taxon>
        <taxon>Cyphellophora</taxon>
    </lineage>
</organism>
<evidence type="ECO:0000256" key="1">
    <source>
        <dbReference type="SAM" id="MobiDB-lite"/>
    </source>
</evidence>
<feature type="compositionally biased region" description="Basic and acidic residues" evidence="1">
    <location>
        <begin position="377"/>
        <end position="398"/>
    </location>
</feature>
<feature type="region of interest" description="Disordered" evidence="1">
    <location>
        <begin position="376"/>
        <end position="404"/>
    </location>
</feature>
<dbReference type="InterPro" id="IPR056632">
    <property type="entry name" value="DUF7730"/>
</dbReference>
<dbReference type="PANTHER" id="PTHR42085:SF8">
    <property type="entry name" value="F-BOX DOMAIN-CONTAINING PROTEIN"/>
    <property type="match status" value="1"/>
</dbReference>
<evidence type="ECO:0000313" key="4">
    <source>
        <dbReference type="Proteomes" id="UP000038010"/>
    </source>
</evidence>
<comment type="caution">
    <text evidence="3">The sequence shown here is derived from an EMBL/GenBank/DDBJ whole genome shotgun (WGS) entry which is preliminary data.</text>
</comment>
<keyword evidence="4" id="KW-1185">Reference proteome</keyword>
<dbReference type="InterPro" id="IPR038883">
    <property type="entry name" value="AN11006-like"/>
</dbReference>
<dbReference type="EMBL" id="LFJN01000011">
    <property type="protein sequence ID" value="KPI40882.1"/>
    <property type="molecule type" value="Genomic_DNA"/>
</dbReference>
<dbReference type="GeneID" id="28731554"/>
<dbReference type="OrthoDB" id="4757095at2759"/>
<dbReference type="PANTHER" id="PTHR42085">
    <property type="entry name" value="F-BOX DOMAIN-CONTAINING PROTEIN"/>
    <property type="match status" value="1"/>
</dbReference>
<dbReference type="AlphaFoldDB" id="A0A0N1HAJ3"/>
<sequence>MPPGGPRTPPREAEVSNGQPLLITTRNIMPPSRPRSLAIKALVSDKRLLFSTTRTKAPAFPPVRTDISHDEHRSTILANDQLQREPRTAAHMAKVSNQRSLFSTVRIAAPACHKFDILASNQLQRELDQSLVQHSPAQAEPNNTASSPLYTKLPTELRQQVFSYLVTVPETVHIHPVNNNPRLGFRLFRCADDNATDLRKGMCRCEGIGRLSLSAAPPSPPAFLDTNLLLLSHTIRREALDLIFSRNRFAFTSLRDLYYFATKFTLEARAIVGELRTLELFVYLDDLSKYEEPYVDGFIVPFLPLRFGHPQLRRAASSQDMTKAHSNDKLPLDVHIKVALGSLRLTTGSLRQEMTTYVKERLENVFDGKWASQEDVPMAKKPKEEVPTYEREPEDRRGLLFMGD</sequence>
<dbReference type="RefSeq" id="XP_018000845.1">
    <property type="nucleotide sequence ID" value="XM_018139674.1"/>
</dbReference>
<proteinExistence type="predicted"/>